<reference evidence="2 3" key="1">
    <citation type="submission" date="2013-04" db="EMBL/GenBank/DDBJ databases">
        <title>The Genome Sequence of Bacteroides massiliensis DSM 17679.</title>
        <authorList>
            <consortium name="The Broad Institute Genomics Platform"/>
            <person name="Earl A."/>
            <person name="Ward D."/>
            <person name="Feldgarden M."/>
            <person name="Gevers D."/>
            <person name="Martens E."/>
            <person name="Fenner L."/>
            <person name="Roux V."/>
            <person name="Mallet M.N."/>
            <person name="Raoult D."/>
            <person name="Walker B."/>
            <person name="Young S."/>
            <person name="Zeng Q."/>
            <person name="Gargeya S."/>
            <person name="Fitzgerald M."/>
            <person name="Haas B."/>
            <person name="Abouelleil A."/>
            <person name="Allen A.W."/>
            <person name="Alvarado L."/>
            <person name="Arachchi H.M."/>
            <person name="Berlin A.M."/>
            <person name="Chapman S.B."/>
            <person name="Gainer-Dewar J."/>
            <person name="Goldberg J."/>
            <person name="Griggs A."/>
            <person name="Gujja S."/>
            <person name="Hansen M."/>
            <person name="Howarth C."/>
            <person name="Imamovic A."/>
            <person name="Ireland A."/>
            <person name="Larimer J."/>
            <person name="McCowan C."/>
            <person name="Murphy C."/>
            <person name="Pearson M."/>
            <person name="Poon T.W."/>
            <person name="Priest M."/>
            <person name="Roberts A."/>
            <person name="Saif S."/>
            <person name="Shea T."/>
            <person name="Sisk P."/>
            <person name="Sykes S."/>
            <person name="Wortman J."/>
            <person name="Nusbaum C."/>
            <person name="Birren B."/>
        </authorList>
    </citation>
    <scope>NUCLEOTIDE SEQUENCE [LARGE SCALE GENOMIC DNA]</scope>
    <source>
        <strain evidence="3">B84634 / Timone 84634 / DSM 17679 / JCM 13223</strain>
    </source>
</reference>
<dbReference type="EMBL" id="AQHY01000040">
    <property type="protein sequence ID" value="EOA52434.1"/>
    <property type="molecule type" value="Genomic_DNA"/>
</dbReference>
<dbReference type="InterPro" id="IPR038727">
    <property type="entry name" value="NadR/Ttd14_AAA_dom"/>
</dbReference>
<dbReference type="GeneID" id="60060271"/>
<dbReference type="STRING" id="1121098.HMPREF1534_03861"/>
<dbReference type="HOGENOM" id="CLU_433244_0_0_10"/>
<feature type="domain" description="NadR/Ttd14 AAA" evidence="1">
    <location>
        <begin position="422"/>
        <end position="603"/>
    </location>
</feature>
<dbReference type="OrthoDB" id="6844513at2"/>
<dbReference type="Pfam" id="PF13521">
    <property type="entry name" value="AAA_28"/>
    <property type="match status" value="1"/>
</dbReference>
<evidence type="ECO:0000313" key="2">
    <source>
        <dbReference type="EMBL" id="EOA52434.1"/>
    </source>
</evidence>
<evidence type="ECO:0000313" key="3">
    <source>
        <dbReference type="Proteomes" id="UP000017831"/>
    </source>
</evidence>
<gene>
    <name evidence="2" type="ORF">HMPREF1534_03861</name>
</gene>
<dbReference type="eggNOG" id="ENOG502ZF79">
    <property type="taxonomic scope" value="Bacteria"/>
</dbReference>
<dbReference type="Proteomes" id="UP000017831">
    <property type="component" value="Unassembled WGS sequence"/>
</dbReference>
<dbReference type="InterPro" id="IPR027417">
    <property type="entry name" value="P-loop_NTPase"/>
</dbReference>
<sequence>MVYIESAEAKKELGRIDDILNEKHLLIGGLAVKYFYPARESKDIDLVCSDAVRNTIIRELYPTNEWDIFDENMDEYRPDYHIKNKKNGLIISFGPKIKEREPYADIDWDLLVKEYSIAFENKRVKYKKIYIPSAGALAFTKLISFVNRETHKDIQDLQDFVDLTNHKSCALDDLFNLIDRVADKSKLRENFWKKIASKKECASIIAKGNIFKLADFFTESKPSPQSNGFADATNKVNILEDNPIIFFSQKKRPLEADISDNLKNAEEFFFMARTGVNFLGSHKSAVCHAIDNGCVCKFLIVNQHSPAIDYGQLRPIVDRKNVPVSYQWLQEIKEYDKGRNRVEIRVLNNFPPFGIEYFKKKDGKKIINVRPYFLTNYEPEKRPLLMVKEHSEWQNIFYSEFEQLWEKAQIWGNTRGWGKPKRIVLDGSPGGGKTTLLSGTSQRDIYNREFKGINKSGYTVFGNLINASIEDMRRKSANKSIQPPDDWKLFFECATDRAIKYYEAAKPDLITFYDRGIFYLEIMAERNNCKEMLPEKYFSFINENRYDDPIFIVHPILGIEIKPLEGDSKTRVFTDDERIEQDKKIVALYKRHRYRVIEIPSPDSPDLIRNFEVVNNSVNDRLSIIKKELGL</sequence>
<keyword evidence="3" id="KW-1185">Reference proteome</keyword>
<dbReference type="AlphaFoldDB" id="U6R7X3"/>
<organism evidence="2 3">
    <name type="scientific">Phocaeicola massiliensis B84634 = Timone 84634 = DSM 17679 = JCM 13223</name>
    <dbReference type="NCBI Taxonomy" id="1121098"/>
    <lineage>
        <taxon>Bacteria</taxon>
        <taxon>Pseudomonadati</taxon>
        <taxon>Bacteroidota</taxon>
        <taxon>Bacteroidia</taxon>
        <taxon>Bacteroidales</taxon>
        <taxon>Bacteroidaceae</taxon>
        <taxon>Phocaeicola</taxon>
    </lineage>
</organism>
<dbReference type="PATRIC" id="fig|1121098.3.peg.3940"/>
<proteinExistence type="predicted"/>
<protein>
    <recommendedName>
        <fullName evidence="1">NadR/Ttd14 AAA domain-containing protein</fullName>
    </recommendedName>
</protein>
<evidence type="ECO:0000259" key="1">
    <source>
        <dbReference type="Pfam" id="PF13521"/>
    </source>
</evidence>
<dbReference type="RefSeq" id="WP_005945311.1">
    <property type="nucleotide sequence ID" value="NZ_KB890319.1"/>
</dbReference>
<accession>U6R7X3</accession>
<name>U6R7X3_9BACT</name>
<dbReference type="Gene3D" id="3.40.50.300">
    <property type="entry name" value="P-loop containing nucleotide triphosphate hydrolases"/>
    <property type="match status" value="1"/>
</dbReference>
<comment type="caution">
    <text evidence="2">The sequence shown here is derived from an EMBL/GenBank/DDBJ whole genome shotgun (WGS) entry which is preliminary data.</text>
</comment>